<accession>A0A0C1VBC6</accession>
<dbReference type="EMBL" id="JTHE02000003">
    <property type="protein sequence ID" value="NEV70208.1"/>
    <property type="molecule type" value="Genomic_DNA"/>
</dbReference>
<proteinExistence type="predicted"/>
<sequence>MTAQTTQQRPTTQTQQLAVFDNRQAAEAAQNLLHEQEDLSLSNISIEGDINTYEEVAAMGTTVGPEAGLLIGAFSGGVVGVVFVAIYSTIAYGDLVNTTFNQFSIVAFIAAGAIFGLFTGNRIRNAQLPAQKQKGNPDVPRRFQLMVEGDAEALNQAREVLGYPTAS</sequence>
<name>A0A0C1VBC6_9CYAN</name>
<reference evidence="1" key="1">
    <citation type="submission" date="2014-11" db="EMBL/GenBank/DDBJ databases">
        <authorList>
            <person name="Malar M.C."/>
            <person name="Sen D."/>
            <person name="Tripathy S."/>
        </authorList>
    </citation>
    <scope>NUCLEOTIDE SEQUENCE</scope>
    <source>
        <strain evidence="1">BDU141951</strain>
    </source>
</reference>
<gene>
    <name evidence="1" type="ORF">QQ91_024265</name>
</gene>
<reference evidence="1" key="3">
    <citation type="submission" date="2020-02" db="EMBL/GenBank/DDBJ databases">
        <authorList>
            <person name="Sarangi A.N."/>
            <person name="Ghosh S."/>
            <person name="Mukherjee M."/>
            <person name="Tripathy S."/>
        </authorList>
    </citation>
    <scope>NUCLEOTIDE SEQUENCE</scope>
    <source>
        <strain evidence="1">BDU141951</strain>
    </source>
</reference>
<reference evidence="1" key="2">
    <citation type="journal article" date="2015" name="Genome Announc.">
        <title>Draft Genome Sequence of Filamentous Marine Cyanobacterium Lyngbya confervoides Strain BDU141951.</title>
        <authorList>
            <person name="Chandrababunaidu M.M."/>
            <person name="Sen D."/>
            <person name="Tripathy S."/>
        </authorList>
    </citation>
    <scope>NUCLEOTIDE SEQUENCE</scope>
    <source>
        <strain evidence="1">BDU141951</strain>
    </source>
</reference>
<dbReference type="AlphaFoldDB" id="A0A0C1VBC6"/>
<organism evidence="1">
    <name type="scientific">Lyngbya confervoides BDU141951</name>
    <dbReference type="NCBI Taxonomy" id="1574623"/>
    <lineage>
        <taxon>Bacteria</taxon>
        <taxon>Bacillati</taxon>
        <taxon>Cyanobacteriota</taxon>
        <taxon>Cyanophyceae</taxon>
        <taxon>Oscillatoriophycideae</taxon>
        <taxon>Oscillatoriales</taxon>
        <taxon>Microcoleaceae</taxon>
        <taxon>Lyngbya</taxon>
    </lineage>
</organism>
<protein>
    <submittedName>
        <fullName evidence="1">Uncharacterized protein</fullName>
    </submittedName>
</protein>
<comment type="caution">
    <text evidence="1">The sequence shown here is derived from an EMBL/GenBank/DDBJ whole genome shotgun (WGS) entry which is preliminary data.</text>
</comment>
<evidence type="ECO:0000313" key="1">
    <source>
        <dbReference type="EMBL" id="NEV70208.1"/>
    </source>
</evidence>